<dbReference type="EMBL" id="QKRB01000062">
    <property type="protein sequence ID" value="PZD92989.1"/>
    <property type="molecule type" value="Genomic_DNA"/>
</dbReference>
<accession>A0A2W1L271</accession>
<evidence type="ECO:0000313" key="5">
    <source>
        <dbReference type="Proteomes" id="UP000249522"/>
    </source>
</evidence>
<comment type="caution">
    <text evidence="4">The sequence shown here is derived from an EMBL/GenBank/DDBJ whole genome shotgun (WGS) entry which is preliminary data.</text>
</comment>
<dbReference type="AlphaFoldDB" id="A0A2W1L271"/>
<name>A0A2W1L271_9BACL</name>
<dbReference type="PANTHER" id="PTHR13774:SF17">
    <property type="entry name" value="PHENAZINE BIOSYNTHESIS-LIKE DOMAIN-CONTAINING PROTEIN"/>
    <property type="match status" value="1"/>
</dbReference>
<dbReference type="PIRSF" id="PIRSF016184">
    <property type="entry name" value="PhzC_PhzF"/>
    <property type="match status" value="1"/>
</dbReference>
<dbReference type="Pfam" id="PF02567">
    <property type="entry name" value="PhzC-PhzF"/>
    <property type="match status" value="1"/>
</dbReference>
<reference evidence="4 5" key="1">
    <citation type="submission" date="2018-06" db="EMBL/GenBank/DDBJ databases">
        <title>Paenibacillus imtechensis sp. nov.</title>
        <authorList>
            <person name="Pinnaka A.K."/>
            <person name="Singh H."/>
            <person name="Kaur M."/>
        </authorList>
    </citation>
    <scope>NUCLEOTIDE SEQUENCE [LARGE SCALE GENOMIC DNA]</scope>
    <source>
        <strain evidence="4 5">SMB1</strain>
    </source>
</reference>
<dbReference type="NCBIfam" id="TIGR00654">
    <property type="entry name" value="PhzF_family"/>
    <property type="match status" value="1"/>
</dbReference>
<dbReference type="GO" id="GO:0005737">
    <property type="term" value="C:cytoplasm"/>
    <property type="evidence" value="ECO:0007669"/>
    <property type="project" value="TreeGrafter"/>
</dbReference>
<keyword evidence="2" id="KW-0413">Isomerase</keyword>
<comment type="similarity">
    <text evidence="1">Belongs to the PhzF family.</text>
</comment>
<dbReference type="OrthoDB" id="9788221at2"/>
<evidence type="ECO:0000256" key="1">
    <source>
        <dbReference type="ARBA" id="ARBA00008270"/>
    </source>
</evidence>
<dbReference type="GO" id="GO:0016853">
    <property type="term" value="F:isomerase activity"/>
    <property type="evidence" value="ECO:0007669"/>
    <property type="project" value="UniProtKB-KW"/>
</dbReference>
<dbReference type="SUPFAM" id="SSF54506">
    <property type="entry name" value="Diaminopimelate epimerase-like"/>
    <property type="match status" value="1"/>
</dbReference>
<gene>
    <name evidence="4" type="ORF">DNH61_25525</name>
</gene>
<evidence type="ECO:0000313" key="4">
    <source>
        <dbReference type="EMBL" id="PZD92989.1"/>
    </source>
</evidence>
<evidence type="ECO:0000256" key="3">
    <source>
        <dbReference type="PIRSR" id="PIRSR016184-1"/>
    </source>
</evidence>
<organism evidence="4 5">
    <name type="scientific">Paenibacillus sambharensis</name>
    <dbReference type="NCBI Taxonomy" id="1803190"/>
    <lineage>
        <taxon>Bacteria</taxon>
        <taxon>Bacillati</taxon>
        <taxon>Bacillota</taxon>
        <taxon>Bacilli</taxon>
        <taxon>Bacillales</taxon>
        <taxon>Paenibacillaceae</taxon>
        <taxon>Paenibacillus</taxon>
    </lineage>
</organism>
<evidence type="ECO:0000256" key="2">
    <source>
        <dbReference type="ARBA" id="ARBA00023235"/>
    </source>
</evidence>
<dbReference type="PANTHER" id="PTHR13774">
    <property type="entry name" value="PHENAZINE BIOSYNTHESIS PROTEIN"/>
    <property type="match status" value="1"/>
</dbReference>
<keyword evidence="5" id="KW-1185">Reference proteome</keyword>
<dbReference type="Proteomes" id="UP000249522">
    <property type="component" value="Unassembled WGS sequence"/>
</dbReference>
<dbReference type="RefSeq" id="WP_111149813.1">
    <property type="nucleotide sequence ID" value="NZ_QKRB01000062.1"/>
</dbReference>
<sequence>MTLPIYVVDAFTAQPFKGNPAGVCLTAEPLTDEFMQDIAAEMNLSETAFLYPEQDGFSLRWFTPTAEVKLCGHATLASAHMLWERQVLGAGQRANFYTKSGLLTAVQKKDWIELNFPAEPVSKTEYPAELLEALKLKDPVFVGRNRFDYLIEVHSEEEVRGLNPDFSLLHTIPTRGVLVTSRADHYDFISRCFFPAVGVNEDPVTGSAYCALAPYWSERLGRTGMHAYQASARGGELKLELQQDRVLMAGQAVTVMKNELLVEN</sequence>
<dbReference type="InterPro" id="IPR003719">
    <property type="entry name" value="Phenazine_PhzF-like"/>
</dbReference>
<protein>
    <submittedName>
        <fullName evidence="4">Oxidoreductase</fullName>
    </submittedName>
</protein>
<dbReference type="Gene3D" id="3.10.310.10">
    <property type="entry name" value="Diaminopimelate Epimerase, Chain A, domain 1"/>
    <property type="match status" value="2"/>
</dbReference>
<feature type="active site" evidence="3">
    <location>
        <position position="46"/>
    </location>
</feature>
<proteinExistence type="inferred from homology"/>